<keyword evidence="1" id="KW-0479">Metal-binding</keyword>
<dbReference type="InterPro" id="IPR053010">
    <property type="entry name" value="SET_SmydA-8"/>
</dbReference>
<evidence type="ECO:0000259" key="5">
    <source>
        <dbReference type="PROSITE" id="PS50865"/>
    </source>
</evidence>
<protein>
    <submittedName>
        <fullName evidence="7 8">SET domain-containing protein SmydA-8-like</fullName>
    </submittedName>
</protein>
<keyword evidence="3" id="KW-0862">Zinc</keyword>
<dbReference type="PANTHER" id="PTHR46455">
    <property type="entry name" value="SET AND MYND DOMAIN CONTAINING, ARTHROPOD-SPECIFIC, MEMBER 4, ISOFORM A"/>
    <property type="match status" value="1"/>
</dbReference>
<keyword evidence="2 4" id="KW-0863">Zinc-finger</keyword>
<evidence type="ECO:0000313" key="9">
    <source>
        <dbReference type="RefSeq" id="XP_034242988.1"/>
    </source>
</evidence>
<evidence type="ECO:0000256" key="3">
    <source>
        <dbReference type="ARBA" id="ARBA00022833"/>
    </source>
</evidence>
<dbReference type="RefSeq" id="XP_034242996.1">
    <property type="nucleotide sequence ID" value="XM_034387105.1"/>
</dbReference>
<dbReference type="AlphaFoldDB" id="A0A6P8YSF7"/>
<evidence type="ECO:0000313" key="7">
    <source>
        <dbReference type="RefSeq" id="XP_034242974.1"/>
    </source>
</evidence>
<dbReference type="GeneID" id="117646245"/>
<dbReference type="InterPro" id="IPR046341">
    <property type="entry name" value="SET_dom_sf"/>
</dbReference>
<dbReference type="PROSITE" id="PS50865">
    <property type="entry name" value="ZF_MYND_2"/>
    <property type="match status" value="1"/>
</dbReference>
<dbReference type="RefSeq" id="XP_034242980.1">
    <property type="nucleotide sequence ID" value="XM_034387089.1"/>
</dbReference>
<sequence>MSADHPICHTAATGPCAVCGQPGRPCARCRVHCYCGKEHQKKHWPKHRAGCGSVALRDGVLVAAKDIPAHTVIMREQPSISFPASPLTYNQNQENVMLCVACCADLSEVQPPCQCRHCGLPVCDKACSQASAHQPECQAFQRAKYKVPFEHVLDARGILLGACVATLRVALAYPKNPLLQHLKRDLDFDEKGLKSSPEATRDMLGYQTCIALVIRHLRQRVGISWIPEAELASAALIVCMFAESISGPSPDRWDDVAKQAYYGVLYVGMSLRKHSCFPNTGCKVLRQELNEYVVVTTRAVAAGECITNMHQGCHWIEDTLRRRDIVLVRWGFVCHCERCRDPTELGMYVGSPCCADCAGQSKQSYLVPANAELSRWRCEGCEKEMTAAAVKALTEPASKQLMELHDASPDRLFKFIDAHLYPRGPLHRTHTLVLRASEYIRTDIFHRRADETASAGDLDRWEAMTRGLLRALDRLLPGTCESRVLHLMELRRLVLRRLRVAQENGMLATMMGMFGGPRSQDTGRKIAEYKQAVLEVNKELRRYHFGREEDDPKRSLREDPFGGR</sequence>
<name>A0A6P8YSF7_THRPL</name>
<keyword evidence="6" id="KW-1185">Reference proteome</keyword>
<dbReference type="RefSeq" id="XP_034242974.1">
    <property type="nucleotide sequence ID" value="XM_034387083.1"/>
</dbReference>
<evidence type="ECO:0000313" key="10">
    <source>
        <dbReference type="RefSeq" id="XP_034242996.1"/>
    </source>
</evidence>
<evidence type="ECO:0000256" key="2">
    <source>
        <dbReference type="ARBA" id="ARBA00022771"/>
    </source>
</evidence>
<dbReference type="Gene3D" id="1.10.220.160">
    <property type="match status" value="1"/>
</dbReference>
<organism evidence="9">
    <name type="scientific">Thrips palmi</name>
    <name type="common">Melon thrips</name>
    <dbReference type="NCBI Taxonomy" id="161013"/>
    <lineage>
        <taxon>Eukaryota</taxon>
        <taxon>Metazoa</taxon>
        <taxon>Ecdysozoa</taxon>
        <taxon>Arthropoda</taxon>
        <taxon>Hexapoda</taxon>
        <taxon>Insecta</taxon>
        <taxon>Pterygota</taxon>
        <taxon>Neoptera</taxon>
        <taxon>Paraneoptera</taxon>
        <taxon>Thysanoptera</taxon>
        <taxon>Terebrantia</taxon>
        <taxon>Thripoidea</taxon>
        <taxon>Thripidae</taxon>
        <taxon>Thrips</taxon>
    </lineage>
</organism>
<dbReference type="RefSeq" id="XP_034242988.1">
    <property type="nucleotide sequence ID" value="XM_034387097.1"/>
</dbReference>
<dbReference type="OrthoDB" id="5282002at2759"/>
<gene>
    <name evidence="7 8 9 10" type="primary">LOC117646245</name>
</gene>
<proteinExistence type="predicted"/>
<dbReference type="KEGG" id="tpal:117646245"/>
<dbReference type="GO" id="GO:0008270">
    <property type="term" value="F:zinc ion binding"/>
    <property type="evidence" value="ECO:0007669"/>
    <property type="project" value="UniProtKB-KW"/>
</dbReference>
<reference evidence="7 8" key="1">
    <citation type="submission" date="2025-04" db="UniProtKB">
        <authorList>
            <consortium name="RefSeq"/>
        </authorList>
    </citation>
    <scope>IDENTIFICATION</scope>
    <source>
        <tissue evidence="7 8">Total insect</tissue>
    </source>
</reference>
<dbReference type="PANTHER" id="PTHR46455:SF5">
    <property type="entry name" value="SET AND MYND DOMAIN CONTAINING, ARTHROPOD-SPECIFIC, MEMBER 4, ISOFORM A"/>
    <property type="match status" value="1"/>
</dbReference>
<dbReference type="Gene3D" id="6.10.140.2220">
    <property type="match status" value="2"/>
</dbReference>
<dbReference type="SUPFAM" id="SSF144232">
    <property type="entry name" value="HIT/MYND zinc finger-like"/>
    <property type="match status" value="1"/>
</dbReference>
<dbReference type="Pfam" id="PF01753">
    <property type="entry name" value="zf-MYND"/>
    <property type="match status" value="1"/>
</dbReference>
<evidence type="ECO:0000256" key="1">
    <source>
        <dbReference type="ARBA" id="ARBA00022723"/>
    </source>
</evidence>
<dbReference type="SUPFAM" id="SSF82199">
    <property type="entry name" value="SET domain"/>
    <property type="match status" value="1"/>
</dbReference>
<evidence type="ECO:0000256" key="4">
    <source>
        <dbReference type="PROSITE-ProRule" id="PRU00134"/>
    </source>
</evidence>
<evidence type="ECO:0000313" key="6">
    <source>
        <dbReference type="Proteomes" id="UP000515158"/>
    </source>
</evidence>
<evidence type="ECO:0000313" key="8">
    <source>
        <dbReference type="RefSeq" id="XP_034242980.1"/>
    </source>
</evidence>
<accession>A0A6P8YSF7</accession>
<feature type="domain" description="MYND-type" evidence="5">
    <location>
        <begin position="16"/>
        <end position="51"/>
    </location>
</feature>
<dbReference type="InterPro" id="IPR002893">
    <property type="entry name" value="Znf_MYND"/>
</dbReference>
<dbReference type="Proteomes" id="UP000515158">
    <property type="component" value="Unplaced"/>
</dbReference>
<dbReference type="Gene3D" id="2.170.270.10">
    <property type="entry name" value="SET domain"/>
    <property type="match status" value="1"/>
</dbReference>